<comment type="subcellular location">
    <subcellularLocation>
        <location evidence="1">Nucleus</location>
    </subcellularLocation>
</comment>
<dbReference type="GeneTree" id="ENSGT01150000286944"/>
<evidence type="ECO:0000256" key="10">
    <source>
        <dbReference type="ARBA" id="ARBA00023242"/>
    </source>
</evidence>
<name>A0A3B5QUS2_XIPMA</name>
<dbReference type="InterPro" id="IPR056436">
    <property type="entry name" value="Znf-C2H2_ZIC1-5/GLI1-3-like"/>
</dbReference>
<dbReference type="OMA" id="IHTMEDP"/>
<dbReference type="Ensembl" id="ENSXMAT00000038288.1">
    <property type="protein sequence ID" value="ENSXMAP00000034030.1"/>
    <property type="gene ID" value="ENSXMAG00000028075.1"/>
</dbReference>
<dbReference type="PROSITE" id="PS00028">
    <property type="entry name" value="ZINC_FINGER_C2H2_1"/>
    <property type="match status" value="4"/>
</dbReference>
<dbReference type="Pfam" id="PF00096">
    <property type="entry name" value="zf-C2H2"/>
    <property type="match status" value="3"/>
</dbReference>
<feature type="domain" description="C2H2-type" evidence="12">
    <location>
        <begin position="99"/>
        <end position="126"/>
    </location>
</feature>
<comment type="similarity">
    <text evidence="2">Belongs to the krueppel C2H2-type zinc-finger protein family.</text>
</comment>
<keyword evidence="9" id="KW-0804">Transcription</keyword>
<reference evidence="14" key="1">
    <citation type="submission" date="2012-01" db="EMBL/GenBank/DDBJ databases">
        <authorList>
            <person name="Walter R."/>
            <person name="Schartl M."/>
            <person name="Warren W."/>
        </authorList>
    </citation>
    <scope>NUCLEOTIDE SEQUENCE [LARGE SCALE GENOMIC DNA]</scope>
    <source>
        <strain evidence="14">JP 163 A</strain>
    </source>
</reference>
<sequence>MMKQVCFDVFLNFIQTVSLLDLPQQHLHLEQEELPAKTLFCHHLQMDQLEPDEESKTFLVALLYGEGEPRVAEETFDGLQTLHQEGGEDSFSQAGRDALKCDFCGKIFRKKYHLKMHHMNHTGEKPYVCNECGKSFKAASTLRYHARLHTGEKPYSCETCGKSFRCSYSMLVHMRTHTGEKPYLCNTCGKRFTNSSAFKWHTAIHMGDRRYSCQICGKSFTQILLNCPCLTLSCFS</sequence>
<feature type="domain" description="C2H2-type" evidence="12">
    <location>
        <begin position="127"/>
        <end position="154"/>
    </location>
</feature>
<dbReference type="Pfam" id="PF23561">
    <property type="entry name" value="zf-C2H2_15"/>
    <property type="match status" value="1"/>
</dbReference>
<evidence type="ECO:0000256" key="11">
    <source>
        <dbReference type="PROSITE-ProRule" id="PRU00042"/>
    </source>
</evidence>
<evidence type="ECO:0000313" key="14">
    <source>
        <dbReference type="Proteomes" id="UP000002852"/>
    </source>
</evidence>
<keyword evidence="7" id="KW-0805">Transcription regulation</keyword>
<dbReference type="SUPFAM" id="SSF57667">
    <property type="entry name" value="beta-beta-alpha zinc fingers"/>
    <property type="match status" value="3"/>
</dbReference>
<keyword evidence="10" id="KW-0539">Nucleus</keyword>
<evidence type="ECO:0000256" key="2">
    <source>
        <dbReference type="ARBA" id="ARBA00006991"/>
    </source>
</evidence>
<evidence type="ECO:0000256" key="8">
    <source>
        <dbReference type="ARBA" id="ARBA00023125"/>
    </source>
</evidence>
<dbReference type="InterPro" id="IPR013087">
    <property type="entry name" value="Znf_C2H2_type"/>
</dbReference>
<keyword evidence="14" id="KW-1185">Reference proteome</keyword>
<accession>A0A3B5QUS2</accession>
<dbReference type="PROSITE" id="PS50157">
    <property type="entry name" value="ZINC_FINGER_C2H2_2"/>
    <property type="match status" value="4"/>
</dbReference>
<evidence type="ECO:0000256" key="6">
    <source>
        <dbReference type="ARBA" id="ARBA00022833"/>
    </source>
</evidence>
<evidence type="ECO:0000256" key="7">
    <source>
        <dbReference type="ARBA" id="ARBA00023015"/>
    </source>
</evidence>
<dbReference type="FunFam" id="3.30.160.60:FF:002343">
    <property type="entry name" value="Zinc finger protein 33A"/>
    <property type="match status" value="1"/>
</dbReference>
<reference evidence="14" key="2">
    <citation type="journal article" date="2013" name="Nat. Genet.">
        <title>The genome of the platyfish, Xiphophorus maculatus, provides insights into evolutionary adaptation and several complex traits.</title>
        <authorList>
            <person name="Schartl M."/>
            <person name="Walter R.B."/>
            <person name="Shen Y."/>
            <person name="Garcia T."/>
            <person name="Catchen J."/>
            <person name="Amores A."/>
            <person name="Braasch I."/>
            <person name="Chalopin D."/>
            <person name="Volff J.N."/>
            <person name="Lesch K.P."/>
            <person name="Bisazza A."/>
            <person name="Minx P."/>
            <person name="Hillier L."/>
            <person name="Wilson R.K."/>
            <person name="Fuerstenberg S."/>
            <person name="Boore J."/>
            <person name="Searle S."/>
            <person name="Postlethwait J.H."/>
            <person name="Warren W.C."/>
        </authorList>
    </citation>
    <scope>NUCLEOTIDE SEQUENCE [LARGE SCALE GENOMIC DNA]</scope>
    <source>
        <strain evidence="14">JP 163 A</strain>
    </source>
</reference>
<feature type="domain" description="C2H2-type" evidence="12">
    <location>
        <begin position="183"/>
        <end position="210"/>
    </location>
</feature>
<dbReference type="PANTHER" id="PTHR16515">
    <property type="entry name" value="PR DOMAIN ZINC FINGER PROTEIN"/>
    <property type="match status" value="1"/>
</dbReference>
<evidence type="ECO:0000256" key="3">
    <source>
        <dbReference type="ARBA" id="ARBA00022723"/>
    </source>
</evidence>
<dbReference type="GO" id="GO:0010468">
    <property type="term" value="P:regulation of gene expression"/>
    <property type="evidence" value="ECO:0007669"/>
    <property type="project" value="TreeGrafter"/>
</dbReference>
<evidence type="ECO:0000256" key="9">
    <source>
        <dbReference type="ARBA" id="ARBA00023163"/>
    </source>
</evidence>
<dbReference type="FunFam" id="3.30.160.60:FF:001506">
    <property type="entry name" value="Zinc finger protein"/>
    <property type="match status" value="1"/>
</dbReference>
<evidence type="ECO:0000313" key="13">
    <source>
        <dbReference type="Ensembl" id="ENSXMAP00000034030.1"/>
    </source>
</evidence>
<organism evidence="13 14">
    <name type="scientific">Xiphophorus maculatus</name>
    <name type="common">Southern platyfish</name>
    <name type="synonym">Platypoecilus maculatus</name>
    <dbReference type="NCBI Taxonomy" id="8083"/>
    <lineage>
        <taxon>Eukaryota</taxon>
        <taxon>Metazoa</taxon>
        <taxon>Chordata</taxon>
        <taxon>Craniata</taxon>
        <taxon>Vertebrata</taxon>
        <taxon>Euteleostomi</taxon>
        <taxon>Actinopterygii</taxon>
        <taxon>Neopterygii</taxon>
        <taxon>Teleostei</taxon>
        <taxon>Neoteleostei</taxon>
        <taxon>Acanthomorphata</taxon>
        <taxon>Ovalentaria</taxon>
        <taxon>Atherinomorphae</taxon>
        <taxon>Cyprinodontiformes</taxon>
        <taxon>Poeciliidae</taxon>
        <taxon>Poeciliinae</taxon>
        <taxon>Xiphophorus</taxon>
    </lineage>
</organism>
<dbReference type="InParanoid" id="A0A3B5QUS2"/>
<evidence type="ECO:0000259" key="12">
    <source>
        <dbReference type="PROSITE" id="PS50157"/>
    </source>
</evidence>
<dbReference type="SMART" id="SM00355">
    <property type="entry name" value="ZnF_C2H2"/>
    <property type="match status" value="4"/>
</dbReference>
<evidence type="ECO:0000256" key="1">
    <source>
        <dbReference type="ARBA" id="ARBA00004123"/>
    </source>
</evidence>
<keyword evidence="3" id="KW-0479">Metal-binding</keyword>
<dbReference type="GO" id="GO:0005634">
    <property type="term" value="C:nucleus"/>
    <property type="evidence" value="ECO:0007669"/>
    <property type="project" value="UniProtKB-SubCell"/>
</dbReference>
<evidence type="ECO:0000256" key="4">
    <source>
        <dbReference type="ARBA" id="ARBA00022737"/>
    </source>
</evidence>
<protein>
    <recommendedName>
        <fullName evidence="12">C2H2-type domain-containing protein</fullName>
    </recommendedName>
</protein>
<reference evidence="13" key="4">
    <citation type="submission" date="2025-09" db="UniProtKB">
        <authorList>
            <consortium name="Ensembl"/>
        </authorList>
    </citation>
    <scope>IDENTIFICATION</scope>
    <source>
        <strain evidence="13">JP 163 A</strain>
    </source>
</reference>
<dbReference type="FunFam" id="3.30.160.60:FF:000557">
    <property type="entry name" value="zinc finger and SCAN domain-containing protein 29"/>
    <property type="match status" value="1"/>
</dbReference>
<dbReference type="GO" id="GO:0008270">
    <property type="term" value="F:zinc ion binding"/>
    <property type="evidence" value="ECO:0007669"/>
    <property type="project" value="UniProtKB-KW"/>
</dbReference>
<reference evidence="13" key="3">
    <citation type="submission" date="2025-08" db="UniProtKB">
        <authorList>
            <consortium name="Ensembl"/>
        </authorList>
    </citation>
    <scope>IDENTIFICATION</scope>
    <source>
        <strain evidence="13">JP 163 A</strain>
    </source>
</reference>
<dbReference type="InterPro" id="IPR036236">
    <property type="entry name" value="Znf_C2H2_sf"/>
</dbReference>
<feature type="domain" description="C2H2-type" evidence="12">
    <location>
        <begin position="155"/>
        <end position="182"/>
    </location>
</feature>
<dbReference type="PANTHER" id="PTHR16515:SF58">
    <property type="entry name" value="ZINC FINGER PROTEIN 22"/>
    <property type="match status" value="1"/>
</dbReference>
<dbReference type="GO" id="GO:0003677">
    <property type="term" value="F:DNA binding"/>
    <property type="evidence" value="ECO:0007669"/>
    <property type="project" value="UniProtKB-KW"/>
</dbReference>
<evidence type="ECO:0000256" key="5">
    <source>
        <dbReference type="ARBA" id="ARBA00022771"/>
    </source>
</evidence>
<dbReference type="Gene3D" id="3.30.160.60">
    <property type="entry name" value="Classic Zinc Finger"/>
    <property type="match status" value="5"/>
</dbReference>
<keyword evidence="4" id="KW-0677">Repeat</keyword>
<keyword evidence="6" id="KW-0862">Zinc</keyword>
<keyword evidence="8" id="KW-0238">DNA-binding</keyword>
<keyword evidence="5 11" id="KW-0863">Zinc-finger</keyword>
<dbReference type="Proteomes" id="UP000002852">
    <property type="component" value="Unassembled WGS sequence"/>
</dbReference>
<dbReference type="InterPro" id="IPR050331">
    <property type="entry name" value="Zinc_finger"/>
</dbReference>
<proteinExistence type="inferred from homology"/>
<dbReference type="AlphaFoldDB" id="A0A3B5QUS2"/>